<dbReference type="Proteomes" id="UP000266841">
    <property type="component" value="Unassembled WGS sequence"/>
</dbReference>
<evidence type="ECO:0000313" key="4">
    <source>
        <dbReference type="Proteomes" id="UP000266841"/>
    </source>
</evidence>
<protein>
    <recommendedName>
        <fullName evidence="5">Secreted protein</fullName>
    </recommendedName>
</protein>
<keyword evidence="4" id="KW-1185">Reference proteome</keyword>
<feature type="compositionally biased region" description="Basic and acidic residues" evidence="1">
    <location>
        <begin position="102"/>
        <end position="111"/>
    </location>
</feature>
<proteinExistence type="predicted"/>
<sequence>MPRPKTTSHLALCAVCGLNVLTTCCAFRSNLPSDNVTGRQKTITSSSYEPACDDVTKRTDQHNVVRSKILDLLRDIDSDSPSSERMGVESTVVHLVGTGRESQPEPRRLATEDSSAALRGGRCPLRQPRSVGRLDNGSSPRPLSDDMRREAGRRRNELEAGRHRRADQRDG</sequence>
<reference evidence="3 4" key="1">
    <citation type="journal article" date="2012" name="Genome Biol.">
        <title>Genome and low-iron response of an oceanic diatom adapted to chronic iron limitation.</title>
        <authorList>
            <person name="Lommer M."/>
            <person name="Specht M."/>
            <person name="Roy A.S."/>
            <person name="Kraemer L."/>
            <person name="Andreson R."/>
            <person name="Gutowska M.A."/>
            <person name="Wolf J."/>
            <person name="Bergner S.V."/>
            <person name="Schilhabel M.B."/>
            <person name="Klostermeier U.C."/>
            <person name="Beiko R.G."/>
            <person name="Rosenstiel P."/>
            <person name="Hippler M."/>
            <person name="Laroche J."/>
        </authorList>
    </citation>
    <scope>NUCLEOTIDE SEQUENCE [LARGE SCALE GENOMIC DNA]</scope>
    <source>
        <strain evidence="3 4">CCMP1005</strain>
    </source>
</reference>
<accession>K0TQG1</accession>
<evidence type="ECO:0000256" key="2">
    <source>
        <dbReference type="SAM" id="SignalP"/>
    </source>
</evidence>
<keyword evidence="2" id="KW-0732">Signal</keyword>
<feature type="chain" id="PRO_5003841336" description="Secreted protein" evidence="2">
    <location>
        <begin position="27"/>
        <end position="171"/>
    </location>
</feature>
<feature type="non-terminal residue" evidence="3">
    <location>
        <position position="171"/>
    </location>
</feature>
<evidence type="ECO:0008006" key="5">
    <source>
        <dbReference type="Google" id="ProtNLM"/>
    </source>
</evidence>
<dbReference type="AlphaFoldDB" id="K0TQG1"/>
<feature type="signal peptide" evidence="2">
    <location>
        <begin position="1"/>
        <end position="26"/>
    </location>
</feature>
<evidence type="ECO:0000313" key="3">
    <source>
        <dbReference type="EMBL" id="EJK75987.1"/>
    </source>
</evidence>
<name>K0TQG1_THAOC</name>
<feature type="region of interest" description="Disordered" evidence="1">
    <location>
        <begin position="96"/>
        <end position="171"/>
    </location>
</feature>
<dbReference type="EMBL" id="AGNL01002615">
    <property type="protein sequence ID" value="EJK75987.1"/>
    <property type="molecule type" value="Genomic_DNA"/>
</dbReference>
<organism evidence="3 4">
    <name type="scientific">Thalassiosira oceanica</name>
    <name type="common">Marine diatom</name>
    <dbReference type="NCBI Taxonomy" id="159749"/>
    <lineage>
        <taxon>Eukaryota</taxon>
        <taxon>Sar</taxon>
        <taxon>Stramenopiles</taxon>
        <taxon>Ochrophyta</taxon>
        <taxon>Bacillariophyta</taxon>
        <taxon>Coscinodiscophyceae</taxon>
        <taxon>Thalassiosirophycidae</taxon>
        <taxon>Thalassiosirales</taxon>
        <taxon>Thalassiosiraceae</taxon>
        <taxon>Thalassiosira</taxon>
    </lineage>
</organism>
<feature type="compositionally biased region" description="Basic and acidic residues" evidence="1">
    <location>
        <begin position="143"/>
        <end position="171"/>
    </location>
</feature>
<evidence type="ECO:0000256" key="1">
    <source>
        <dbReference type="SAM" id="MobiDB-lite"/>
    </source>
</evidence>
<gene>
    <name evidence="3" type="ORF">THAOC_02270</name>
</gene>
<comment type="caution">
    <text evidence="3">The sequence shown here is derived from an EMBL/GenBank/DDBJ whole genome shotgun (WGS) entry which is preliminary data.</text>
</comment>